<dbReference type="PANTHER" id="PTHR43752">
    <property type="entry name" value="BNR/ASP-BOX REPEAT FAMILY PROTEIN"/>
    <property type="match status" value="1"/>
</dbReference>
<name>A0A5B9QUY2_9BACT</name>
<dbReference type="EMBL" id="CP042914">
    <property type="protein sequence ID" value="QEG40876.1"/>
    <property type="molecule type" value="Genomic_DNA"/>
</dbReference>
<proteinExistence type="predicted"/>
<dbReference type="Proteomes" id="UP000325286">
    <property type="component" value="Chromosome"/>
</dbReference>
<dbReference type="CDD" id="cd15482">
    <property type="entry name" value="Sialidase_non-viral"/>
    <property type="match status" value="1"/>
</dbReference>
<dbReference type="Pfam" id="PF13088">
    <property type="entry name" value="BNR_2"/>
    <property type="match status" value="1"/>
</dbReference>
<dbReference type="AlphaFoldDB" id="A0A5B9QUY2"/>
<organism evidence="2 3">
    <name type="scientific">Roseimaritima ulvae</name>
    <dbReference type="NCBI Taxonomy" id="980254"/>
    <lineage>
        <taxon>Bacteria</taxon>
        <taxon>Pseudomonadati</taxon>
        <taxon>Planctomycetota</taxon>
        <taxon>Planctomycetia</taxon>
        <taxon>Pirellulales</taxon>
        <taxon>Pirellulaceae</taxon>
        <taxon>Roseimaritima</taxon>
    </lineage>
</organism>
<dbReference type="SUPFAM" id="SSF50939">
    <property type="entry name" value="Sialidases"/>
    <property type="match status" value="1"/>
</dbReference>
<dbReference type="InterPro" id="IPR011040">
    <property type="entry name" value="Sialidase"/>
</dbReference>
<reference evidence="2 3" key="1">
    <citation type="submission" date="2019-08" db="EMBL/GenBank/DDBJ databases">
        <title>Deep-cultivation of Planctomycetes and their phenomic and genomic characterization uncovers novel biology.</title>
        <authorList>
            <person name="Wiegand S."/>
            <person name="Jogler M."/>
            <person name="Boedeker C."/>
            <person name="Pinto D."/>
            <person name="Vollmers J."/>
            <person name="Rivas-Marin E."/>
            <person name="Kohn T."/>
            <person name="Peeters S.H."/>
            <person name="Heuer A."/>
            <person name="Rast P."/>
            <person name="Oberbeckmann S."/>
            <person name="Bunk B."/>
            <person name="Jeske O."/>
            <person name="Meyerdierks A."/>
            <person name="Storesund J.E."/>
            <person name="Kallscheuer N."/>
            <person name="Luecker S."/>
            <person name="Lage O.M."/>
            <person name="Pohl T."/>
            <person name="Merkel B.J."/>
            <person name="Hornburger P."/>
            <person name="Mueller R.-W."/>
            <person name="Bruemmer F."/>
            <person name="Labrenz M."/>
            <person name="Spormann A.M."/>
            <person name="Op den Camp H."/>
            <person name="Overmann J."/>
            <person name="Amann R."/>
            <person name="Jetten M.S.M."/>
            <person name="Mascher T."/>
            <person name="Medema M.H."/>
            <person name="Devos D.P."/>
            <person name="Kaster A.-K."/>
            <person name="Ovreas L."/>
            <person name="Rohde M."/>
            <person name="Galperin M.Y."/>
            <person name="Jogler C."/>
        </authorList>
    </citation>
    <scope>NUCLEOTIDE SEQUENCE [LARGE SCALE GENOMIC DNA]</scope>
    <source>
        <strain evidence="2 3">UC8</strain>
    </source>
</reference>
<gene>
    <name evidence="2" type="ORF">UC8_28940</name>
</gene>
<dbReference type="Gene3D" id="2.120.10.10">
    <property type="match status" value="1"/>
</dbReference>
<evidence type="ECO:0000259" key="1">
    <source>
        <dbReference type="Pfam" id="PF13088"/>
    </source>
</evidence>
<sequence>MLQRDMGVDRIFARETSQTRVRIYLSLMNPSYLLAVVALSPIFLLPAAADAEQDQAFLKPPAVVAAGKPLHATDNRAFQGIPSLAIAPNGRLWATWYAGKTPAEDHNNYVVLSTSSDGGASWQEVLIVDPDEGGPVRAYDPELWMAPDGKLRLVWAQAIGHEGTIAGVWFLDISNPNESEPKYDPPRRITDGIMMCKPLVLSSGEWILPASTWRQTDNSARLIRSADQGKTWSLWGSCNVPQKDRAFDEHMIVERTDGKLWLLARTTYGIGESVSNDGGKTWPQLSPSKIAHPSARFFIRRLQSGNLLLVKHGPIDKRIGRSHLTAFVSKDDGKTWSGGLLLDERSSVSYPDGQQAEDGTIRIIYDFDRTGDRHILMATFREQDVLAGELVSGNAELRQLVSDASGGLEKQK</sequence>
<accession>A0A5B9QUY2</accession>
<protein>
    <submittedName>
        <fullName evidence="2">BNR/Asp-box repeat protein</fullName>
    </submittedName>
</protein>
<feature type="domain" description="Sialidase" evidence="1">
    <location>
        <begin position="90"/>
        <end position="363"/>
    </location>
</feature>
<dbReference type="InterPro" id="IPR036278">
    <property type="entry name" value="Sialidase_sf"/>
</dbReference>
<keyword evidence="3" id="KW-1185">Reference proteome</keyword>
<dbReference type="PANTHER" id="PTHR43752:SF2">
    <property type="entry name" value="BNR_ASP-BOX REPEAT FAMILY PROTEIN"/>
    <property type="match status" value="1"/>
</dbReference>
<evidence type="ECO:0000313" key="2">
    <source>
        <dbReference type="EMBL" id="QEG40876.1"/>
    </source>
</evidence>
<evidence type="ECO:0000313" key="3">
    <source>
        <dbReference type="Proteomes" id="UP000325286"/>
    </source>
</evidence>
<dbReference type="KEGG" id="rul:UC8_28940"/>